<dbReference type="Pfam" id="PF00754">
    <property type="entry name" value="F5_F8_type_C"/>
    <property type="match status" value="1"/>
</dbReference>
<feature type="domain" description="F5/8 type C" evidence="5">
    <location>
        <begin position="148"/>
        <end position="309"/>
    </location>
</feature>
<organism evidence="6 7">
    <name type="scientific">Candidatus Pullilachnospira gallistercoris</name>
    <dbReference type="NCBI Taxonomy" id="2840911"/>
    <lineage>
        <taxon>Bacteria</taxon>
        <taxon>Bacillati</taxon>
        <taxon>Bacillota</taxon>
        <taxon>Clostridia</taxon>
        <taxon>Lachnospirales</taxon>
        <taxon>Lachnospiraceae</taxon>
        <taxon>Lachnospiraceae incertae sedis</taxon>
        <taxon>Candidatus Pullilachnospira</taxon>
    </lineage>
</organism>
<evidence type="ECO:0000313" key="6">
    <source>
        <dbReference type="EMBL" id="HIR70443.1"/>
    </source>
</evidence>
<sequence>EMVANIPENLKIMMKGFLSNRPYIEGAWMNKHDGKYYLQYACPATQYNIYADGVYVSDKPLGPYQLAKNNPFSYKPGGFIPGAGHGSTMEDGTGSLWHTSTMSISLNHNYERRVGLWSAGFDADGELFCNQRYGDWPMAVEDFREDPWRNPEWMLLSYGKEMTASSFEEGKEPEKAAEENVQTWWRAATAQSGEWLQMDLGKVMDVHAVQINFADDKIEIECPGKMHGCGTGSIRYIEERSLVTRWMLEGSVDGENYFMIEDKSDVETNLPHDLIVREDGTQVRYLKLTVLAVPYDQPAAISGLRVFGISDGEKPVAPTFTVERLDDLDMKVAITSDDADAVGYNILWGHAEDKLYHSYMIFGKKEQKIGALVKGIDYFVRVDAFNENGITEGEVVAL</sequence>
<dbReference type="Gene3D" id="2.115.10.20">
    <property type="entry name" value="Glycosyl hydrolase domain, family 43"/>
    <property type="match status" value="1"/>
</dbReference>
<dbReference type="Gene3D" id="2.60.120.260">
    <property type="entry name" value="Galactose-binding domain-like"/>
    <property type="match status" value="1"/>
</dbReference>
<comment type="caution">
    <text evidence="6">The sequence shown here is derived from an EMBL/GenBank/DDBJ whole genome shotgun (WGS) entry which is preliminary data.</text>
</comment>
<dbReference type="InterPro" id="IPR000421">
    <property type="entry name" value="FA58C"/>
</dbReference>
<dbReference type="InterPro" id="IPR008979">
    <property type="entry name" value="Galactose-bd-like_sf"/>
</dbReference>
<accession>A0A9D1JAL9</accession>
<dbReference type="GO" id="GO:0005975">
    <property type="term" value="P:carbohydrate metabolic process"/>
    <property type="evidence" value="ECO:0007669"/>
    <property type="project" value="InterPro"/>
</dbReference>
<dbReference type="Proteomes" id="UP000823912">
    <property type="component" value="Unassembled WGS sequence"/>
</dbReference>
<protein>
    <submittedName>
        <fullName evidence="6">Family 43 glycosylhydrolase</fullName>
    </submittedName>
</protein>
<reference evidence="6" key="2">
    <citation type="journal article" date="2021" name="PeerJ">
        <title>Extensive microbial diversity within the chicken gut microbiome revealed by metagenomics and culture.</title>
        <authorList>
            <person name="Gilroy R."/>
            <person name="Ravi A."/>
            <person name="Getino M."/>
            <person name="Pursley I."/>
            <person name="Horton D.L."/>
            <person name="Alikhan N.F."/>
            <person name="Baker D."/>
            <person name="Gharbi K."/>
            <person name="Hall N."/>
            <person name="Watson M."/>
            <person name="Adriaenssens E.M."/>
            <person name="Foster-Nyarko E."/>
            <person name="Jarju S."/>
            <person name="Secka A."/>
            <person name="Antonio M."/>
            <person name="Oren A."/>
            <person name="Chaudhuri R.R."/>
            <person name="La Ragione R."/>
            <person name="Hildebrand F."/>
            <person name="Pallen M.J."/>
        </authorList>
    </citation>
    <scope>NUCLEOTIDE SEQUENCE</scope>
    <source>
        <strain evidence="6">ChiSjej5B23-6657</strain>
    </source>
</reference>
<evidence type="ECO:0000259" key="5">
    <source>
        <dbReference type="PROSITE" id="PS50022"/>
    </source>
</evidence>
<evidence type="ECO:0000256" key="2">
    <source>
        <dbReference type="ARBA" id="ARBA00022801"/>
    </source>
</evidence>
<evidence type="ECO:0000256" key="3">
    <source>
        <dbReference type="ARBA" id="ARBA00023295"/>
    </source>
</evidence>
<comment type="similarity">
    <text evidence="1 4">Belongs to the glycosyl hydrolase 43 family.</text>
</comment>
<keyword evidence="3 4" id="KW-0326">Glycosidase</keyword>
<evidence type="ECO:0000256" key="4">
    <source>
        <dbReference type="RuleBase" id="RU361187"/>
    </source>
</evidence>
<dbReference type="Pfam" id="PF04616">
    <property type="entry name" value="Glyco_hydro_43"/>
    <property type="match status" value="1"/>
</dbReference>
<feature type="non-terminal residue" evidence="6">
    <location>
        <position position="1"/>
    </location>
</feature>
<proteinExistence type="inferred from homology"/>
<reference evidence="6" key="1">
    <citation type="submission" date="2020-10" db="EMBL/GenBank/DDBJ databases">
        <authorList>
            <person name="Gilroy R."/>
        </authorList>
    </citation>
    <scope>NUCLEOTIDE SEQUENCE</scope>
    <source>
        <strain evidence="6">ChiSjej5B23-6657</strain>
    </source>
</reference>
<dbReference type="SUPFAM" id="SSF75005">
    <property type="entry name" value="Arabinanase/levansucrase/invertase"/>
    <property type="match status" value="1"/>
</dbReference>
<evidence type="ECO:0000313" key="7">
    <source>
        <dbReference type="Proteomes" id="UP000823912"/>
    </source>
</evidence>
<dbReference type="SUPFAM" id="SSF49785">
    <property type="entry name" value="Galactose-binding domain-like"/>
    <property type="match status" value="1"/>
</dbReference>
<keyword evidence="2 4" id="KW-0378">Hydrolase</keyword>
<dbReference type="InterPro" id="IPR006710">
    <property type="entry name" value="Glyco_hydro_43"/>
</dbReference>
<gene>
    <name evidence="6" type="ORF">IAA55_04090</name>
</gene>
<dbReference type="AlphaFoldDB" id="A0A9D1JAL9"/>
<dbReference type="GO" id="GO:0004553">
    <property type="term" value="F:hydrolase activity, hydrolyzing O-glycosyl compounds"/>
    <property type="evidence" value="ECO:0007669"/>
    <property type="project" value="InterPro"/>
</dbReference>
<evidence type="ECO:0000256" key="1">
    <source>
        <dbReference type="ARBA" id="ARBA00009865"/>
    </source>
</evidence>
<dbReference type="EMBL" id="DVHM01000063">
    <property type="protein sequence ID" value="HIR70443.1"/>
    <property type="molecule type" value="Genomic_DNA"/>
</dbReference>
<name>A0A9D1JAL9_9FIRM</name>
<dbReference type="InterPro" id="IPR023296">
    <property type="entry name" value="Glyco_hydro_beta-prop_sf"/>
</dbReference>
<dbReference type="PROSITE" id="PS50022">
    <property type="entry name" value="FA58C_3"/>
    <property type="match status" value="1"/>
</dbReference>